<name>A0A7K2IXR4_9ACTN</name>
<dbReference type="AlphaFoldDB" id="A0A7K2IXR4"/>
<protein>
    <submittedName>
        <fullName evidence="2">Uncharacterized protein</fullName>
    </submittedName>
</protein>
<gene>
    <name evidence="2" type="ORF">GTW20_20580</name>
</gene>
<accession>A0A7K2IXR4</accession>
<reference evidence="2 3" key="1">
    <citation type="journal article" date="2019" name="Nat. Commun.">
        <title>The antimicrobial potential of Streptomyces from insect microbiomes.</title>
        <authorList>
            <person name="Chevrette M.G."/>
            <person name="Carlson C.M."/>
            <person name="Ortega H.E."/>
            <person name="Thomas C."/>
            <person name="Ananiev G.E."/>
            <person name="Barns K.J."/>
            <person name="Book A.J."/>
            <person name="Cagnazzo J."/>
            <person name="Carlos C."/>
            <person name="Flanigan W."/>
            <person name="Grubbs K.J."/>
            <person name="Horn H.A."/>
            <person name="Hoffmann F.M."/>
            <person name="Klassen J.L."/>
            <person name="Knack J.J."/>
            <person name="Lewin G.R."/>
            <person name="McDonald B.R."/>
            <person name="Muller L."/>
            <person name="Melo W.G.P."/>
            <person name="Pinto-Tomas A.A."/>
            <person name="Schmitz A."/>
            <person name="Wendt-Pienkowski E."/>
            <person name="Wildman S."/>
            <person name="Zhao M."/>
            <person name="Zhang F."/>
            <person name="Bugni T.S."/>
            <person name="Andes D.R."/>
            <person name="Pupo M.T."/>
            <person name="Currie C.R."/>
        </authorList>
    </citation>
    <scope>NUCLEOTIDE SEQUENCE [LARGE SCALE GENOMIC DNA]</scope>
    <source>
        <strain evidence="2 3">SID5840</strain>
    </source>
</reference>
<evidence type="ECO:0000256" key="1">
    <source>
        <dbReference type="SAM" id="Phobius"/>
    </source>
</evidence>
<dbReference type="EMBL" id="WWHY01000001">
    <property type="protein sequence ID" value="MYR34575.1"/>
    <property type="molecule type" value="Genomic_DNA"/>
</dbReference>
<evidence type="ECO:0000313" key="3">
    <source>
        <dbReference type="Proteomes" id="UP000467124"/>
    </source>
</evidence>
<dbReference type="Proteomes" id="UP000467124">
    <property type="component" value="Unassembled WGS sequence"/>
</dbReference>
<feature type="transmembrane region" description="Helical" evidence="1">
    <location>
        <begin position="20"/>
        <end position="40"/>
    </location>
</feature>
<proteinExistence type="predicted"/>
<comment type="caution">
    <text evidence="2">The sequence shown here is derived from an EMBL/GenBank/DDBJ whole genome shotgun (WGS) entry which is preliminary data.</text>
</comment>
<sequence length="197" mass="20495">MVEASEGLRHARPRGPRSGWVPLGISTAVVVVLLGGWALVNTVLPSGTPVAAGQSMTIASAEGHEAKLTFGRGWEIFPGDSSAGDNYRLGHGSTQLRLNVALPERRASDIELWEGMRNIVRVGDPSASLTDPQPVTTASGAEGLTGVMHSNRNTGTATLFPSPNKGFVIEATATGAGQGEAERLLQTLRFDRVGGGA</sequence>
<dbReference type="RefSeq" id="WP_161111589.1">
    <property type="nucleotide sequence ID" value="NZ_JBEYGQ010000009.1"/>
</dbReference>
<keyword evidence="1" id="KW-0472">Membrane</keyword>
<keyword evidence="1" id="KW-1133">Transmembrane helix</keyword>
<keyword evidence="1" id="KW-0812">Transmembrane</keyword>
<organism evidence="2 3">
    <name type="scientific">Nocardiopsis alba</name>
    <dbReference type="NCBI Taxonomy" id="53437"/>
    <lineage>
        <taxon>Bacteria</taxon>
        <taxon>Bacillati</taxon>
        <taxon>Actinomycetota</taxon>
        <taxon>Actinomycetes</taxon>
        <taxon>Streptosporangiales</taxon>
        <taxon>Nocardiopsidaceae</taxon>
        <taxon>Nocardiopsis</taxon>
    </lineage>
</organism>
<evidence type="ECO:0000313" key="2">
    <source>
        <dbReference type="EMBL" id="MYR34575.1"/>
    </source>
</evidence>